<evidence type="ECO:0000313" key="3">
    <source>
        <dbReference type="Proteomes" id="UP000265520"/>
    </source>
</evidence>
<dbReference type="AlphaFoldDB" id="A0A392SKB6"/>
<reference evidence="2 3" key="1">
    <citation type="journal article" date="2018" name="Front. Plant Sci.">
        <title>Red Clover (Trifolium pratense) and Zigzag Clover (T. medium) - A Picture of Genomic Similarities and Differences.</title>
        <authorList>
            <person name="Dluhosova J."/>
            <person name="Istvanek J."/>
            <person name="Nedelnik J."/>
            <person name="Repkova J."/>
        </authorList>
    </citation>
    <scope>NUCLEOTIDE SEQUENCE [LARGE SCALE GENOMIC DNA]</scope>
    <source>
        <strain evidence="3">cv. 10/8</strain>
        <tissue evidence="2">Leaf</tissue>
    </source>
</reference>
<dbReference type="EMBL" id="LXQA010392985">
    <property type="protein sequence ID" value="MCI48887.1"/>
    <property type="molecule type" value="Genomic_DNA"/>
</dbReference>
<dbReference type="Proteomes" id="UP000265520">
    <property type="component" value="Unassembled WGS sequence"/>
</dbReference>
<feature type="non-terminal residue" evidence="2">
    <location>
        <position position="29"/>
    </location>
</feature>
<feature type="compositionally biased region" description="Polar residues" evidence="1">
    <location>
        <begin position="1"/>
        <end position="19"/>
    </location>
</feature>
<keyword evidence="3" id="KW-1185">Reference proteome</keyword>
<organism evidence="2 3">
    <name type="scientific">Trifolium medium</name>
    <dbReference type="NCBI Taxonomy" id="97028"/>
    <lineage>
        <taxon>Eukaryota</taxon>
        <taxon>Viridiplantae</taxon>
        <taxon>Streptophyta</taxon>
        <taxon>Embryophyta</taxon>
        <taxon>Tracheophyta</taxon>
        <taxon>Spermatophyta</taxon>
        <taxon>Magnoliopsida</taxon>
        <taxon>eudicotyledons</taxon>
        <taxon>Gunneridae</taxon>
        <taxon>Pentapetalae</taxon>
        <taxon>rosids</taxon>
        <taxon>fabids</taxon>
        <taxon>Fabales</taxon>
        <taxon>Fabaceae</taxon>
        <taxon>Papilionoideae</taxon>
        <taxon>50 kb inversion clade</taxon>
        <taxon>NPAAA clade</taxon>
        <taxon>Hologalegina</taxon>
        <taxon>IRL clade</taxon>
        <taxon>Trifolieae</taxon>
        <taxon>Trifolium</taxon>
    </lineage>
</organism>
<name>A0A392SKB6_9FABA</name>
<accession>A0A392SKB6</accession>
<proteinExistence type="predicted"/>
<evidence type="ECO:0000313" key="2">
    <source>
        <dbReference type="EMBL" id="MCI48887.1"/>
    </source>
</evidence>
<comment type="caution">
    <text evidence="2">The sequence shown here is derived from an EMBL/GenBank/DDBJ whole genome shotgun (WGS) entry which is preliminary data.</text>
</comment>
<evidence type="ECO:0000256" key="1">
    <source>
        <dbReference type="SAM" id="MobiDB-lite"/>
    </source>
</evidence>
<sequence>MQRMSSLVNQCNIQDSDQFASAERSHGHR</sequence>
<protein>
    <submittedName>
        <fullName evidence="2">Uncharacterized protein</fullName>
    </submittedName>
</protein>
<feature type="region of interest" description="Disordered" evidence="1">
    <location>
        <begin position="1"/>
        <end position="29"/>
    </location>
</feature>